<proteinExistence type="predicted"/>
<feature type="transmembrane region" description="Helical" evidence="1">
    <location>
        <begin position="25"/>
        <end position="48"/>
    </location>
</feature>
<protein>
    <submittedName>
        <fullName evidence="2">Uncharacterized protein</fullName>
    </submittedName>
</protein>
<dbReference type="EMBL" id="JXTC01000232">
    <property type="protein sequence ID" value="PON79927.1"/>
    <property type="molecule type" value="Genomic_DNA"/>
</dbReference>
<dbReference type="OrthoDB" id="10282931at2759"/>
<name>A0A2P5E337_TREOI</name>
<sequence length="67" mass="7696">MFLFSDSHASKNTRKSKGFLKRGMLVSPMCSVELTLFAIFMSTYWLLVIERKKTKLEKVLPQAQGNI</sequence>
<evidence type="ECO:0000313" key="3">
    <source>
        <dbReference type="Proteomes" id="UP000237000"/>
    </source>
</evidence>
<dbReference type="InParanoid" id="A0A2P5E337"/>
<keyword evidence="3" id="KW-1185">Reference proteome</keyword>
<keyword evidence="1" id="KW-1133">Transmembrane helix</keyword>
<accession>A0A2P5E337</accession>
<dbReference type="AlphaFoldDB" id="A0A2P5E337"/>
<evidence type="ECO:0000313" key="2">
    <source>
        <dbReference type="EMBL" id="PON79927.1"/>
    </source>
</evidence>
<gene>
    <name evidence="2" type="ORF">TorRG33x02_234690</name>
</gene>
<keyword evidence="1" id="KW-0472">Membrane</keyword>
<organism evidence="2 3">
    <name type="scientific">Trema orientale</name>
    <name type="common">Charcoal tree</name>
    <name type="synonym">Celtis orientalis</name>
    <dbReference type="NCBI Taxonomy" id="63057"/>
    <lineage>
        <taxon>Eukaryota</taxon>
        <taxon>Viridiplantae</taxon>
        <taxon>Streptophyta</taxon>
        <taxon>Embryophyta</taxon>
        <taxon>Tracheophyta</taxon>
        <taxon>Spermatophyta</taxon>
        <taxon>Magnoliopsida</taxon>
        <taxon>eudicotyledons</taxon>
        <taxon>Gunneridae</taxon>
        <taxon>Pentapetalae</taxon>
        <taxon>rosids</taxon>
        <taxon>fabids</taxon>
        <taxon>Rosales</taxon>
        <taxon>Cannabaceae</taxon>
        <taxon>Trema</taxon>
    </lineage>
</organism>
<reference evidence="3" key="1">
    <citation type="submission" date="2016-06" db="EMBL/GenBank/DDBJ databases">
        <title>Parallel loss of symbiosis genes in relatives of nitrogen-fixing non-legume Parasponia.</title>
        <authorList>
            <person name="Van Velzen R."/>
            <person name="Holmer R."/>
            <person name="Bu F."/>
            <person name="Rutten L."/>
            <person name="Van Zeijl A."/>
            <person name="Liu W."/>
            <person name="Santuari L."/>
            <person name="Cao Q."/>
            <person name="Sharma T."/>
            <person name="Shen D."/>
            <person name="Roswanjaya Y."/>
            <person name="Wardhani T."/>
            <person name="Kalhor M.S."/>
            <person name="Jansen J."/>
            <person name="Van den Hoogen J."/>
            <person name="Gungor B."/>
            <person name="Hartog M."/>
            <person name="Hontelez J."/>
            <person name="Verver J."/>
            <person name="Yang W.-C."/>
            <person name="Schijlen E."/>
            <person name="Repin R."/>
            <person name="Schilthuizen M."/>
            <person name="Schranz E."/>
            <person name="Heidstra R."/>
            <person name="Miyata K."/>
            <person name="Fedorova E."/>
            <person name="Kohlen W."/>
            <person name="Bisseling T."/>
            <person name="Smit S."/>
            <person name="Geurts R."/>
        </authorList>
    </citation>
    <scope>NUCLEOTIDE SEQUENCE [LARGE SCALE GENOMIC DNA]</scope>
    <source>
        <strain evidence="3">cv. RG33-2</strain>
    </source>
</reference>
<dbReference type="Proteomes" id="UP000237000">
    <property type="component" value="Unassembled WGS sequence"/>
</dbReference>
<comment type="caution">
    <text evidence="2">The sequence shown here is derived from an EMBL/GenBank/DDBJ whole genome shotgun (WGS) entry which is preliminary data.</text>
</comment>
<evidence type="ECO:0000256" key="1">
    <source>
        <dbReference type="SAM" id="Phobius"/>
    </source>
</evidence>
<keyword evidence="1" id="KW-0812">Transmembrane</keyword>